<dbReference type="OrthoDB" id="3297477at2"/>
<keyword evidence="1" id="KW-1133">Transmembrane helix</keyword>
<gene>
    <name evidence="2" type="ORF">SAMN05444320_104271</name>
</gene>
<feature type="transmembrane region" description="Helical" evidence="1">
    <location>
        <begin position="196"/>
        <end position="213"/>
    </location>
</feature>
<dbReference type="RefSeq" id="WP_083959682.1">
    <property type="nucleotide sequence ID" value="NZ_FQVN01000004.1"/>
</dbReference>
<keyword evidence="1" id="KW-0812">Transmembrane</keyword>
<evidence type="ECO:0000313" key="2">
    <source>
        <dbReference type="EMBL" id="SHF61156.1"/>
    </source>
</evidence>
<evidence type="ECO:0000313" key="3">
    <source>
        <dbReference type="Proteomes" id="UP000184501"/>
    </source>
</evidence>
<feature type="transmembrane region" description="Helical" evidence="1">
    <location>
        <begin position="42"/>
        <end position="62"/>
    </location>
</feature>
<feature type="transmembrane region" description="Helical" evidence="1">
    <location>
        <begin position="248"/>
        <end position="269"/>
    </location>
</feature>
<evidence type="ECO:0000256" key="1">
    <source>
        <dbReference type="SAM" id="Phobius"/>
    </source>
</evidence>
<feature type="transmembrane region" description="Helical" evidence="1">
    <location>
        <begin position="123"/>
        <end position="150"/>
    </location>
</feature>
<dbReference type="Proteomes" id="UP000184501">
    <property type="component" value="Unassembled WGS sequence"/>
</dbReference>
<accession>A0A1M5D2H3</accession>
<organism evidence="2 3">
    <name type="scientific">Streptoalloteichus hindustanus</name>
    <dbReference type="NCBI Taxonomy" id="2017"/>
    <lineage>
        <taxon>Bacteria</taxon>
        <taxon>Bacillati</taxon>
        <taxon>Actinomycetota</taxon>
        <taxon>Actinomycetes</taxon>
        <taxon>Pseudonocardiales</taxon>
        <taxon>Pseudonocardiaceae</taxon>
        <taxon>Streptoalloteichus</taxon>
    </lineage>
</organism>
<dbReference type="STRING" id="2017.SAMN05444320_104271"/>
<reference evidence="2 3" key="1">
    <citation type="submission" date="2016-11" db="EMBL/GenBank/DDBJ databases">
        <authorList>
            <person name="Jaros S."/>
            <person name="Januszkiewicz K."/>
            <person name="Wedrychowicz H."/>
        </authorList>
    </citation>
    <scope>NUCLEOTIDE SEQUENCE [LARGE SCALE GENOMIC DNA]</scope>
    <source>
        <strain evidence="2 3">DSM 44523</strain>
    </source>
</reference>
<feature type="transmembrane region" description="Helical" evidence="1">
    <location>
        <begin position="82"/>
        <end position="102"/>
    </location>
</feature>
<keyword evidence="1" id="KW-0472">Membrane</keyword>
<proteinExistence type="predicted"/>
<protein>
    <submittedName>
        <fullName evidence="2">ABC-2 family transporter protein</fullName>
    </submittedName>
</protein>
<sequence length="274" mass="28214">MNVNVRDFVGERAMPGVSGGSGLGAQIRAEWTKMASLRAVPLLLALTCVLPVVLGAVSGWSVRNAFDKKLNIVRADFSPVNSGHYPLLYAQVLVIAFAVLVVGSEYGSGTIRASLAAVPRRGVFYLGKVVAGAVPAAVVAVIAAVGGFLATQWGLGDYAVAADDPDILPTTAGAAVYLVLMYAVSVGVATVLRGTALASAVLIVLVMVLSPLLNRFPTLRPVARYLPDHAGTQLMTVGESADPGLSPLAGLVVLVAWAAVALLGGYLALRAREV</sequence>
<dbReference type="GO" id="GO:0005886">
    <property type="term" value="C:plasma membrane"/>
    <property type="evidence" value="ECO:0007669"/>
    <property type="project" value="UniProtKB-SubCell"/>
</dbReference>
<dbReference type="AlphaFoldDB" id="A0A1M5D2H3"/>
<feature type="transmembrane region" description="Helical" evidence="1">
    <location>
        <begin position="170"/>
        <end position="189"/>
    </location>
</feature>
<dbReference type="GO" id="GO:0140359">
    <property type="term" value="F:ABC-type transporter activity"/>
    <property type="evidence" value="ECO:0007669"/>
    <property type="project" value="InterPro"/>
</dbReference>
<dbReference type="EMBL" id="FQVN01000004">
    <property type="protein sequence ID" value="SHF61156.1"/>
    <property type="molecule type" value="Genomic_DNA"/>
</dbReference>
<keyword evidence="3" id="KW-1185">Reference proteome</keyword>
<name>A0A1M5D2H3_STRHI</name>